<dbReference type="Proteomes" id="UP000029227">
    <property type="component" value="Unassembled WGS sequence"/>
</dbReference>
<keyword evidence="1" id="KW-0732">Signal</keyword>
<feature type="domain" description="Glycosyl hydrolase family 92 N-terminal" evidence="3">
    <location>
        <begin position="43"/>
        <end position="277"/>
    </location>
</feature>
<feature type="signal peptide" evidence="1">
    <location>
        <begin position="1"/>
        <end position="24"/>
    </location>
</feature>
<dbReference type="PROSITE" id="PS51257">
    <property type="entry name" value="PROKAR_LIPOPROTEIN"/>
    <property type="match status" value="1"/>
</dbReference>
<dbReference type="Gene3D" id="2.70.98.10">
    <property type="match status" value="1"/>
</dbReference>
<dbReference type="AlphaFoldDB" id="A0A090QQZ7"/>
<dbReference type="GO" id="GO:0005829">
    <property type="term" value="C:cytosol"/>
    <property type="evidence" value="ECO:0007669"/>
    <property type="project" value="TreeGrafter"/>
</dbReference>
<dbReference type="Pfam" id="PF07971">
    <property type="entry name" value="Glyco_hydro_92"/>
    <property type="match status" value="1"/>
</dbReference>
<dbReference type="STRING" id="754436.JCM19237_4059"/>
<dbReference type="InterPro" id="IPR005887">
    <property type="entry name" value="GH92_a_mannosidase_put"/>
</dbReference>
<name>A0A090QQZ7_9GAMM</name>
<feature type="domain" description="Glycosyl hydrolase family 92" evidence="2">
    <location>
        <begin position="283"/>
        <end position="813"/>
    </location>
</feature>
<dbReference type="NCBIfam" id="TIGR01180">
    <property type="entry name" value="aman2_put"/>
    <property type="match status" value="1"/>
</dbReference>
<comment type="caution">
    <text evidence="4">The sequence shown here is derived from an EMBL/GenBank/DDBJ whole genome shotgun (WGS) entry which is preliminary data.</text>
</comment>
<dbReference type="EMBL" id="BBMN01000005">
    <property type="protein sequence ID" value="GAL04693.1"/>
    <property type="molecule type" value="Genomic_DNA"/>
</dbReference>
<feature type="chain" id="PRO_5001862064" evidence="1">
    <location>
        <begin position="25"/>
        <end position="823"/>
    </location>
</feature>
<dbReference type="Gene3D" id="1.20.1050.60">
    <property type="entry name" value="alpha-1,2-mannosidase"/>
    <property type="match status" value="1"/>
</dbReference>
<dbReference type="PANTHER" id="PTHR12143:SF39">
    <property type="entry name" value="SECRETED PROTEIN"/>
    <property type="match status" value="1"/>
</dbReference>
<gene>
    <name evidence="4" type="ORF">JCM19237_4059</name>
</gene>
<dbReference type="InterPro" id="IPR008928">
    <property type="entry name" value="6-hairpin_glycosidase_sf"/>
</dbReference>
<accession>A0A090QQZ7</accession>
<dbReference type="SUPFAM" id="SSF48208">
    <property type="entry name" value="Six-hairpin glycosidases"/>
    <property type="match status" value="1"/>
</dbReference>
<evidence type="ECO:0000313" key="5">
    <source>
        <dbReference type="Proteomes" id="UP000029227"/>
    </source>
</evidence>
<dbReference type="GO" id="GO:0006516">
    <property type="term" value="P:glycoprotein catabolic process"/>
    <property type="evidence" value="ECO:0007669"/>
    <property type="project" value="TreeGrafter"/>
</dbReference>
<sequence length="823" mass="92105">MKLKKSLLSTAVIVALLGLTGCNSDNDTHDKVGVVVDTSLTQYVNPFIGTGADGHTFPGAVAPYGMVQLSPDTEMEGWGSAAGYFDHGVLTEIPVYGFSHTHLSGTGITDLGDILVLPFTKKENAVFNTFDKANETAQAGYYAVELNKGEIKAELTTTQRVGFHRYTFQEGTTPFIKFDLDHTLNKGHFNNRTMDGDIEFVDEYTIRGLRSSNGWANNQHVYFYATFNQPITKAIALVDGVETEINVKDDLIDGTKTIAYLEFAPSNQPIEIQVGLSPNSTDGAKKNLEAEAKNVSFDTARANVNTAWHKELSRMQVTGGTDDQKEIFYTALYHASVAPMIFQDVDGQYPAMRTRLQKDAGDLPNYSVYSMWDTFRAAHPLKTIIDPERAEEFANDLIRKYQDGGILPKWELHGHYTGTMIGFPAVSIIADAMAKGLDVDPNLAKEAAEFTVRYHEKEAFPDWTEDNNIGAANVVQVKVYEENGFVHHGYWNSASYTLEFAYGDWAMAEIARMAGDVQLQEEFMNRADNWLHHWDAETGFLRPKNHPNSSSPNKPYGQFNQPIDENGSCQMIDWTWPDINTGEMVTGEKEQCDLLPFDPYFVDEFAFTEGNAWQWKFQPMHDFALLKQKIFEADKAKGKDTTPEKAFREDLDELFNARSSNTGEELPDLTGYIGQYMHGNEPSHHIPYLYALTDEPWKAQEYLDRIMTEMYTSEPTGLIGNEDVGQMSAWYLMSAMGFYQVTPADPVYTIGRPLFDEIAIPVAGGEFKVIADNNSPHNKYVKSVTINGQPLSKHFTFAHSEIKAGGTLHFVMTGDKQEALQAQ</sequence>
<protein>
    <submittedName>
        <fullName evidence="4">Alpha-1,2-mannosidase</fullName>
    </submittedName>
</protein>
<dbReference type="InterPro" id="IPR050883">
    <property type="entry name" value="PNGase"/>
</dbReference>
<evidence type="ECO:0000259" key="3">
    <source>
        <dbReference type="Pfam" id="PF17678"/>
    </source>
</evidence>
<evidence type="ECO:0000259" key="2">
    <source>
        <dbReference type="Pfam" id="PF07971"/>
    </source>
</evidence>
<dbReference type="GO" id="GO:0005975">
    <property type="term" value="P:carbohydrate metabolic process"/>
    <property type="evidence" value="ECO:0007669"/>
    <property type="project" value="InterPro"/>
</dbReference>
<dbReference type="Gene3D" id="3.30.2080.10">
    <property type="entry name" value="GH92 mannosidase domain"/>
    <property type="match status" value="1"/>
</dbReference>
<dbReference type="eggNOG" id="COG3537">
    <property type="taxonomic scope" value="Bacteria"/>
</dbReference>
<dbReference type="Pfam" id="PF17678">
    <property type="entry name" value="Glyco_hydro_92N"/>
    <property type="match status" value="1"/>
</dbReference>
<dbReference type="InterPro" id="IPR012939">
    <property type="entry name" value="Glyco_hydro_92"/>
</dbReference>
<dbReference type="GO" id="GO:0000224">
    <property type="term" value="F:peptide-N4-(N-acetyl-beta-glucosaminyl)asparagine amidase activity"/>
    <property type="evidence" value="ECO:0007669"/>
    <property type="project" value="TreeGrafter"/>
</dbReference>
<evidence type="ECO:0000256" key="1">
    <source>
        <dbReference type="SAM" id="SignalP"/>
    </source>
</evidence>
<reference evidence="4 5" key="1">
    <citation type="journal article" date="2014" name="Genome Announc.">
        <title>Draft Genome Sequences of Two Vibrionaceae Species, Vibrio ponticus C121 and Photobacterium aphoticum C119, Isolated as Coral Reef Microbiota.</title>
        <authorList>
            <person name="Al-saari N."/>
            <person name="Meirelles P.M."/>
            <person name="Mino S."/>
            <person name="Suda W."/>
            <person name="Oshima K."/>
            <person name="Hattori M."/>
            <person name="Ohkuma M."/>
            <person name="Thompson F.L."/>
            <person name="Gomez-Gil B."/>
            <person name="Sawabe T."/>
            <person name="Sawabe T."/>
        </authorList>
    </citation>
    <scope>NUCLEOTIDE SEQUENCE [LARGE SCALE GENOMIC DNA]</scope>
    <source>
        <strain evidence="4 5">JCM 19237</strain>
    </source>
</reference>
<dbReference type="PANTHER" id="PTHR12143">
    <property type="entry name" value="PEPTIDE N-GLYCANASE PNGASE -RELATED"/>
    <property type="match status" value="1"/>
</dbReference>
<dbReference type="GO" id="GO:0030246">
    <property type="term" value="F:carbohydrate binding"/>
    <property type="evidence" value="ECO:0007669"/>
    <property type="project" value="InterPro"/>
</dbReference>
<dbReference type="InterPro" id="IPR041371">
    <property type="entry name" value="GH92_N"/>
</dbReference>
<dbReference type="FunFam" id="3.30.2080.10:FF:000001">
    <property type="entry name" value="Alpha-1,2-mannosidase subfamily"/>
    <property type="match status" value="1"/>
</dbReference>
<dbReference type="InterPro" id="IPR014718">
    <property type="entry name" value="GH-type_carb-bd"/>
</dbReference>
<proteinExistence type="predicted"/>
<evidence type="ECO:0000313" key="4">
    <source>
        <dbReference type="EMBL" id="GAL04693.1"/>
    </source>
</evidence>
<organism evidence="4 5">
    <name type="scientific">Photobacterium aphoticum</name>
    <dbReference type="NCBI Taxonomy" id="754436"/>
    <lineage>
        <taxon>Bacteria</taxon>
        <taxon>Pseudomonadati</taxon>
        <taxon>Pseudomonadota</taxon>
        <taxon>Gammaproteobacteria</taxon>
        <taxon>Vibrionales</taxon>
        <taxon>Vibrionaceae</taxon>
        <taxon>Photobacterium</taxon>
    </lineage>
</organism>